<evidence type="ECO:0000313" key="5">
    <source>
        <dbReference type="Proteomes" id="UP000032352"/>
    </source>
</evidence>
<evidence type="ECO:0000259" key="3">
    <source>
        <dbReference type="Pfam" id="PF13505"/>
    </source>
</evidence>
<evidence type="ECO:0000256" key="2">
    <source>
        <dbReference type="SAM" id="SignalP"/>
    </source>
</evidence>
<name>A0AAE9Z249_9GAMM</name>
<feature type="signal peptide" evidence="2">
    <location>
        <begin position="1"/>
        <end position="20"/>
    </location>
</feature>
<gene>
    <name evidence="4" type="ORF">SG34_028720</name>
</gene>
<dbReference type="InterPro" id="IPR027385">
    <property type="entry name" value="Beta-barrel_OMP"/>
</dbReference>
<feature type="chain" id="PRO_5042077897" evidence="2">
    <location>
        <begin position="21"/>
        <end position="168"/>
    </location>
</feature>
<sequence>MFKKTAIALSMMCLPLTASAQWLAGGGYVNFSDDVDGIDLSLSAVYGSLAYKVESADSAWSFMPEIRLGSGISDDKESGIKFEIERYFAVSARAQYDYSNGVFVFVTPSYANLDNKVSFQYFSESDDEWDFGIGAGLGFNVNENVTIEASYDRYDDVDAFGVGIKYAF</sequence>
<dbReference type="EMBL" id="CP059733">
    <property type="protein sequence ID" value="WDE05230.1"/>
    <property type="molecule type" value="Genomic_DNA"/>
</dbReference>
<dbReference type="InterPro" id="IPR011250">
    <property type="entry name" value="OMP/PagP_B-barrel"/>
</dbReference>
<dbReference type="Gene3D" id="2.40.160.20">
    <property type="match status" value="1"/>
</dbReference>
<protein>
    <submittedName>
        <fullName evidence="4">Porin family protein</fullName>
    </submittedName>
</protein>
<dbReference type="Pfam" id="PF13505">
    <property type="entry name" value="OMP_b-brl"/>
    <property type="match status" value="1"/>
</dbReference>
<evidence type="ECO:0000313" key="4">
    <source>
        <dbReference type="EMBL" id="WDE05230.1"/>
    </source>
</evidence>
<keyword evidence="5" id="KW-1185">Reference proteome</keyword>
<accession>A0AAE9Z249</accession>
<dbReference type="Proteomes" id="UP000032352">
    <property type="component" value="Chromosome"/>
</dbReference>
<proteinExistence type="predicted"/>
<feature type="domain" description="Outer membrane protein beta-barrel" evidence="3">
    <location>
        <begin position="7"/>
        <end position="168"/>
    </location>
</feature>
<keyword evidence="1 2" id="KW-0732">Signal</keyword>
<reference evidence="4 5" key="1">
    <citation type="journal article" date="2015" name="Genome Announc.">
        <title>Draft Genome Sequences of Marine Isolates of Thalassomonas viridans and Thalassomonas actiniarum.</title>
        <authorList>
            <person name="Olonade I."/>
            <person name="van Zyl L.J."/>
            <person name="Trindade M."/>
        </authorList>
    </citation>
    <scope>NUCLEOTIDE SEQUENCE [LARGE SCALE GENOMIC DNA]</scope>
    <source>
        <strain evidence="4 5">XOM25</strain>
    </source>
</reference>
<organism evidence="4 5">
    <name type="scientific">Thalassomonas viridans</name>
    <dbReference type="NCBI Taxonomy" id="137584"/>
    <lineage>
        <taxon>Bacteria</taxon>
        <taxon>Pseudomonadati</taxon>
        <taxon>Pseudomonadota</taxon>
        <taxon>Gammaproteobacteria</taxon>
        <taxon>Alteromonadales</taxon>
        <taxon>Colwelliaceae</taxon>
        <taxon>Thalassomonas</taxon>
    </lineage>
</organism>
<reference evidence="4 5" key="2">
    <citation type="journal article" date="2022" name="Mar. Drugs">
        <title>Bioassay-Guided Fractionation Leads to the Detection of Cholic Acid Generated by the Rare Thalassomonas sp.</title>
        <authorList>
            <person name="Pheiffer F."/>
            <person name="Schneider Y.K."/>
            <person name="Hansen E.H."/>
            <person name="Andersen J.H."/>
            <person name="Isaksson J."/>
            <person name="Busche T."/>
            <person name="R C."/>
            <person name="Kalinowski J."/>
            <person name="Zyl L.V."/>
            <person name="Trindade M."/>
        </authorList>
    </citation>
    <scope>NUCLEOTIDE SEQUENCE [LARGE SCALE GENOMIC DNA]</scope>
    <source>
        <strain evidence="4 5">XOM25</strain>
    </source>
</reference>
<dbReference type="SUPFAM" id="SSF56925">
    <property type="entry name" value="OMPA-like"/>
    <property type="match status" value="1"/>
</dbReference>
<dbReference type="RefSeq" id="WP_044840949.1">
    <property type="nucleotide sequence ID" value="NZ_CP059733.1"/>
</dbReference>
<dbReference type="KEGG" id="tvd:SG34_028720"/>
<dbReference type="AlphaFoldDB" id="A0AAE9Z249"/>
<evidence type="ECO:0000256" key="1">
    <source>
        <dbReference type="ARBA" id="ARBA00022729"/>
    </source>
</evidence>